<dbReference type="InterPro" id="IPR001915">
    <property type="entry name" value="Peptidase_M48"/>
</dbReference>
<keyword evidence="3" id="KW-0479">Metal-binding</keyword>
<dbReference type="Gene3D" id="1.25.40.10">
    <property type="entry name" value="Tetratricopeptide repeat domain"/>
    <property type="match status" value="1"/>
</dbReference>
<accession>A0A3B0VMI8</accession>
<feature type="transmembrane region" description="Helical" evidence="7">
    <location>
        <begin position="69"/>
        <end position="90"/>
    </location>
</feature>
<keyword evidence="7" id="KW-0812">Transmembrane</keyword>
<feature type="transmembrane region" description="Helical" evidence="7">
    <location>
        <begin position="150"/>
        <end position="171"/>
    </location>
</feature>
<name>A0A3B0VMI8_9ZZZZ</name>
<reference evidence="9" key="1">
    <citation type="submission" date="2018-06" db="EMBL/GenBank/DDBJ databases">
        <authorList>
            <person name="Zhirakovskaya E."/>
        </authorList>
    </citation>
    <scope>NUCLEOTIDE SEQUENCE</scope>
</reference>
<dbReference type="GO" id="GO:0004222">
    <property type="term" value="F:metalloendopeptidase activity"/>
    <property type="evidence" value="ECO:0007669"/>
    <property type="project" value="InterPro"/>
</dbReference>
<evidence type="ECO:0000256" key="2">
    <source>
        <dbReference type="ARBA" id="ARBA00022670"/>
    </source>
</evidence>
<dbReference type="GO" id="GO:0006508">
    <property type="term" value="P:proteolysis"/>
    <property type="evidence" value="ECO:0007669"/>
    <property type="project" value="UniProtKB-KW"/>
</dbReference>
<protein>
    <recommendedName>
        <fullName evidence="8">Peptidase M48 domain-containing protein</fullName>
    </recommendedName>
</protein>
<keyword evidence="6" id="KW-0482">Metalloprotease</keyword>
<evidence type="ECO:0000256" key="5">
    <source>
        <dbReference type="ARBA" id="ARBA00022833"/>
    </source>
</evidence>
<feature type="transmembrane region" description="Helical" evidence="7">
    <location>
        <begin position="30"/>
        <end position="48"/>
    </location>
</feature>
<dbReference type="AlphaFoldDB" id="A0A3B0VMI8"/>
<dbReference type="InterPro" id="IPR019734">
    <property type="entry name" value="TPR_rpt"/>
</dbReference>
<dbReference type="GO" id="GO:0046872">
    <property type="term" value="F:metal ion binding"/>
    <property type="evidence" value="ECO:0007669"/>
    <property type="project" value="UniProtKB-KW"/>
</dbReference>
<dbReference type="Gene3D" id="3.30.2010.10">
    <property type="entry name" value="Metalloproteases ('zincins'), catalytic domain"/>
    <property type="match status" value="1"/>
</dbReference>
<evidence type="ECO:0000313" key="9">
    <source>
        <dbReference type="EMBL" id="VAW40282.1"/>
    </source>
</evidence>
<evidence type="ECO:0000259" key="8">
    <source>
        <dbReference type="Pfam" id="PF01435"/>
    </source>
</evidence>
<feature type="transmembrane region" description="Helical" evidence="7">
    <location>
        <begin position="428"/>
        <end position="446"/>
    </location>
</feature>
<dbReference type="PROSITE" id="PS50005">
    <property type="entry name" value="TPR"/>
    <property type="match status" value="1"/>
</dbReference>
<dbReference type="SUPFAM" id="SSF48452">
    <property type="entry name" value="TPR-like"/>
    <property type="match status" value="1"/>
</dbReference>
<feature type="domain" description="Peptidase M48" evidence="8">
    <location>
        <begin position="215"/>
        <end position="376"/>
    </location>
</feature>
<gene>
    <name evidence="9" type="ORF">MNBD_DELTA04-1800</name>
</gene>
<feature type="transmembrane region" description="Helical" evidence="7">
    <location>
        <begin position="333"/>
        <end position="354"/>
    </location>
</feature>
<sequence>MIYNNLIYFLVVIFLFAANTAPARPSIPPVYGLPLFALVLFFYFLTCARQYQRLLPGSAARYFAAEKKLSVLAVLLFVFSLYVFDLKFYLQPLSFGGRLPVLEDIGGITIFFIFLALMWTRARDAYESVFQRSYGLASFIASHIKINLPIILPWLVISLAFDLLALLPLPGLQANLNSPWGDLLVFVVFVFFLLLFFPPLVRRLWDCTPMPPGRLRSEIETFCQQQNFSSEILIWPLFEGRVMTAGIMGIVPRLRYLLITPALLDAMSTDELKAVLAHEIGHVKKKHLLWYLALFLGFSVLAGAVSQVLPAVIVGSDLFYTLIGHFDVAPETLLTALVAVSLLVILLVYFRFIFGYFLRNFERQADLYAFRVQGGSTALKSSFEKIALLSGNIRDQKSWHHFGIGERIDFIEQCERDRSKIRAHDRKLHVGLLVYFLLLALAVGLVHQVKPEKLVAGYEPRYLEAVLDRKLRREPDNGLWPLLLGNLMQEQKMEGRAMEAYEKALRLEPTNPEINNNLAWLLLTAKDESLRDPVRALQLARTAAAMKKQGYILDTLAVAYWANGRPGEAVAAELEALRLDPENRDFYRRQMEKFRYRDWGRAPVNRPD</sequence>
<evidence type="ECO:0000256" key="6">
    <source>
        <dbReference type="ARBA" id="ARBA00023049"/>
    </source>
</evidence>
<evidence type="ECO:0000256" key="7">
    <source>
        <dbReference type="SAM" id="Phobius"/>
    </source>
</evidence>
<evidence type="ECO:0000256" key="1">
    <source>
        <dbReference type="ARBA" id="ARBA00001947"/>
    </source>
</evidence>
<keyword evidence="4" id="KW-0378">Hydrolase</keyword>
<keyword evidence="5" id="KW-0862">Zinc</keyword>
<dbReference type="Pfam" id="PF13431">
    <property type="entry name" value="TPR_17"/>
    <property type="match status" value="1"/>
</dbReference>
<keyword evidence="2" id="KW-0645">Protease</keyword>
<dbReference type="InterPro" id="IPR011990">
    <property type="entry name" value="TPR-like_helical_dom_sf"/>
</dbReference>
<dbReference type="CDD" id="cd07345">
    <property type="entry name" value="M48A_Ste24p-like"/>
    <property type="match status" value="1"/>
</dbReference>
<evidence type="ECO:0000256" key="4">
    <source>
        <dbReference type="ARBA" id="ARBA00022801"/>
    </source>
</evidence>
<proteinExistence type="predicted"/>
<dbReference type="PANTHER" id="PTHR10120">
    <property type="entry name" value="CAAX PRENYL PROTEASE 1"/>
    <property type="match status" value="1"/>
</dbReference>
<feature type="transmembrane region" description="Helical" evidence="7">
    <location>
        <begin position="105"/>
        <end position="122"/>
    </location>
</feature>
<keyword evidence="7" id="KW-1133">Transmembrane helix</keyword>
<evidence type="ECO:0000256" key="3">
    <source>
        <dbReference type="ARBA" id="ARBA00022723"/>
    </source>
</evidence>
<keyword evidence="7" id="KW-0472">Membrane</keyword>
<feature type="transmembrane region" description="Helical" evidence="7">
    <location>
        <begin position="183"/>
        <end position="201"/>
    </location>
</feature>
<comment type="cofactor">
    <cofactor evidence="1">
        <name>Zn(2+)</name>
        <dbReference type="ChEBI" id="CHEBI:29105"/>
    </cofactor>
</comment>
<dbReference type="Pfam" id="PF01435">
    <property type="entry name" value="Peptidase_M48"/>
    <property type="match status" value="1"/>
</dbReference>
<feature type="transmembrane region" description="Helical" evidence="7">
    <location>
        <begin position="288"/>
        <end position="313"/>
    </location>
</feature>
<dbReference type="EMBL" id="UOEY01000099">
    <property type="protein sequence ID" value="VAW40282.1"/>
    <property type="molecule type" value="Genomic_DNA"/>
</dbReference>
<organism evidence="9">
    <name type="scientific">hydrothermal vent metagenome</name>
    <dbReference type="NCBI Taxonomy" id="652676"/>
    <lineage>
        <taxon>unclassified sequences</taxon>
        <taxon>metagenomes</taxon>
        <taxon>ecological metagenomes</taxon>
    </lineage>
</organism>